<dbReference type="Proteomes" id="UP001157418">
    <property type="component" value="Unassembled WGS sequence"/>
</dbReference>
<evidence type="ECO:0000313" key="1">
    <source>
        <dbReference type="EMBL" id="CAH1429729.1"/>
    </source>
</evidence>
<sequence length="95" mass="10567">MASTRQLDSTLRTLHAIGWVGEGGNVRNQLPSQHYIKDMSAVHKSACGYLLIWTEYFSYLGQKIQQEAANQAKIDVSKANMKGEIGSKLRQGQTL</sequence>
<name>A0AAU9MPH3_9ASTR</name>
<dbReference type="EMBL" id="CAKMRJ010003049">
    <property type="protein sequence ID" value="CAH1429729.1"/>
    <property type="molecule type" value="Genomic_DNA"/>
</dbReference>
<dbReference type="AlphaFoldDB" id="A0AAU9MPH3"/>
<comment type="caution">
    <text evidence="1">The sequence shown here is derived from an EMBL/GenBank/DDBJ whole genome shotgun (WGS) entry which is preliminary data.</text>
</comment>
<proteinExistence type="predicted"/>
<organism evidence="1 2">
    <name type="scientific">Lactuca virosa</name>
    <dbReference type="NCBI Taxonomy" id="75947"/>
    <lineage>
        <taxon>Eukaryota</taxon>
        <taxon>Viridiplantae</taxon>
        <taxon>Streptophyta</taxon>
        <taxon>Embryophyta</taxon>
        <taxon>Tracheophyta</taxon>
        <taxon>Spermatophyta</taxon>
        <taxon>Magnoliopsida</taxon>
        <taxon>eudicotyledons</taxon>
        <taxon>Gunneridae</taxon>
        <taxon>Pentapetalae</taxon>
        <taxon>asterids</taxon>
        <taxon>campanulids</taxon>
        <taxon>Asterales</taxon>
        <taxon>Asteraceae</taxon>
        <taxon>Cichorioideae</taxon>
        <taxon>Cichorieae</taxon>
        <taxon>Lactucinae</taxon>
        <taxon>Lactuca</taxon>
    </lineage>
</organism>
<protein>
    <submittedName>
        <fullName evidence="1">Uncharacterized protein</fullName>
    </submittedName>
</protein>
<keyword evidence="2" id="KW-1185">Reference proteome</keyword>
<gene>
    <name evidence="1" type="ORF">LVIROSA_LOCUS16567</name>
</gene>
<accession>A0AAU9MPH3</accession>
<evidence type="ECO:0000313" key="2">
    <source>
        <dbReference type="Proteomes" id="UP001157418"/>
    </source>
</evidence>
<reference evidence="1 2" key="1">
    <citation type="submission" date="2022-01" db="EMBL/GenBank/DDBJ databases">
        <authorList>
            <person name="Xiong W."/>
            <person name="Schranz E."/>
        </authorList>
    </citation>
    <scope>NUCLEOTIDE SEQUENCE [LARGE SCALE GENOMIC DNA]</scope>
</reference>